<evidence type="ECO:0000313" key="3">
    <source>
        <dbReference type="Proteomes" id="UP000190648"/>
    </source>
</evidence>
<sequence length="137" mass="14418">MRSGHMPGGAHGILSLMTVVLVLPEVSGLQCYGCNIIVGTKNVDMGCSNPEVITCSHSHQGFKHRFCIKTESVVLGILLASGCATSRHCQQQELPGVRIHCCDTDLCNGSPRDPRPPPGLAGSCLLLPCVLAALLLS</sequence>
<comment type="caution">
    <text evidence="2">The sequence shown here is derived from an EMBL/GenBank/DDBJ whole genome shotgun (WGS) entry which is preliminary data.</text>
</comment>
<feature type="chain" id="PRO_5012867083" description="Ly6/PLAUR domain-containing protein 1" evidence="1">
    <location>
        <begin position="29"/>
        <end position="137"/>
    </location>
</feature>
<evidence type="ECO:0000313" key="2">
    <source>
        <dbReference type="EMBL" id="OPJ67688.1"/>
    </source>
</evidence>
<evidence type="ECO:0008006" key="4">
    <source>
        <dbReference type="Google" id="ProtNLM"/>
    </source>
</evidence>
<protein>
    <recommendedName>
        <fullName evidence="4">Ly6/PLAUR domain-containing protein 1</fullName>
    </recommendedName>
</protein>
<dbReference type="AlphaFoldDB" id="A0A1V4J626"/>
<proteinExistence type="predicted"/>
<dbReference type="Proteomes" id="UP000190648">
    <property type="component" value="Unassembled WGS sequence"/>
</dbReference>
<dbReference type="Gene3D" id="2.10.60.10">
    <property type="entry name" value="CD59"/>
    <property type="match status" value="1"/>
</dbReference>
<keyword evidence="3" id="KW-1185">Reference proteome</keyword>
<dbReference type="InterPro" id="IPR045860">
    <property type="entry name" value="Snake_toxin-like_sf"/>
</dbReference>
<dbReference type="OrthoDB" id="8669907at2759"/>
<evidence type="ECO:0000256" key="1">
    <source>
        <dbReference type="SAM" id="SignalP"/>
    </source>
</evidence>
<gene>
    <name evidence="2" type="ORF">AV530_001940</name>
</gene>
<accession>A0A1V4J626</accession>
<keyword evidence="1" id="KW-0732">Signal</keyword>
<feature type="signal peptide" evidence="1">
    <location>
        <begin position="1"/>
        <end position="28"/>
    </location>
</feature>
<dbReference type="CDD" id="cd00117">
    <property type="entry name" value="TFP"/>
    <property type="match status" value="1"/>
</dbReference>
<dbReference type="EMBL" id="LSYS01008925">
    <property type="protein sequence ID" value="OPJ67688.1"/>
    <property type="molecule type" value="Genomic_DNA"/>
</dbReference>
<organism evidence="2 3">
    <name type="scientific">Patagioenas fasciata monilis</name>
    <dbReference type="NCBI Taxonomy" id="372326"/>
    <lineage>
        <taxon>Eukaryota</taxon>
        <taxon>Metazoa</taxon>
        <taxon>Chordata</taxon>
        <taxon>Craniata</taxon>
        <taxon>Vertebrata</taxon>
        <taxon>Euteleostomi</taxon>
        <taxon>Archelosauria</taxon>
        <taxon>Archosauria</taxon>
        <taxon>Dinosauria</taxon>
        <taxon>Saurischia</taxon>
        <taxon>Theropoda</taxon>
        <taxon>Coelurosauria</taxon>
        <taxon>Aves</taxon>
        <taxon>Neognathae</taxon>
        <taxon>Neoaves</taxon>
        <taxon>Columbimorphae</taxon>
        <taxon>Columbiformes</taxon>
        <taxon>Columbidae</taxon>
        <taxon>Patagioenas</taxon>
    </lineage>
</organism>
<dbReference type="GO" id="GO:0030154">
    <property type="term" value="P:cell differentiation"/>
    <property type="evidence" value="ECO:0007669"/>
    <property type="project" value="UniProtKB-ARBA"/>
</dbReference>
<reference evidence="2 3" key="1">
    <citation type="submission" date="2016-02" db="EMBL/GenBank/DDBJ databases">
        <title>Band-tailed pigeon sequencing and assembly.</title>
        <authorList>
            <person name="Soares A.E."/>
            <person name="Novak B.J."/>
            <person name="Rice E.S."/>
            <person name="O'Connell B."/>
            <person name="Chang D."/>
            <person name="Weber S."/>
            <person name="Shapiro B."/>
        </authorList>
    </citation>
    <scope>NUCLEOTIDE SEQUENCE [LARGE SCALE GENOMIC DNA]</scope>
    <source>
        <strain evidence="2">BTP2013</strain>
        <tissue evidence="2">Blood</tissue>
    </source>
</reference>
<dbReference type="SUPFAM" id="SSF57302">
    <property type="entry name" value="Snake toxin-like"/>
    <property type="match status" value="1"/>
</dbReference>
<name>A0A1V4J626_PATFA</name>